<keyword evidence="3" id="KW-1133">Transmembrane helix</keyword>
<feature type="transmembrane region" description="Helical" evidence="3">
    <location>
        <begin position="48"/>
        <end position="69"/>
    </location>
</feature>
<feature type="transmembrane region" description="Helical" evidence="3">
    <location>
        <begin position="443"/>
        <end position="463"/>
    </location>
</feature>
<protein>
    <submittedName>
        <fullName evidence="5">TRAP transporter fused permease subunit</fullName>
    </submittedName>
</protein>
<feature type="transmembrane region" description="Helical" evidence="3">
    <location>
        <begin position="75"/>
        <end position="100"/>
    </location>
</feature>
<dbReference type="InterPro" id="IPR011853">
    <property type="entry name" value="TRAP_DctM-Dct_fused"/>
</dbReference>
<feature type="transmembrane region" description="Helical" evidence="3">
    <location>
        <begin position="475"/>
        <end position="496"/>
    </location>
</feature>
<feature type="transmembrane region" description="Helical" evidence="3">
    <location>
        <begin position="632"/>
        <end position="655"/>
    </location>
</feature>
<dbReference type="AlphaFoldDB" id="A0A844W4V0"/>
<dbReference type="GO" id="GO:0022857">
    <property type="term" value="F:transmembrane transporter activity"/>
    <property type="evidence" value="ECO:0007669"/>
    <property type="project" value="UniProtKB-UniRule"/>
</dbReference>
<dbReference type="Proteomes" id="UP000443843">
    <property type="component" value="Unassembled WGS sequence"/>
</dbReference>
<accession>A0A844W4V0</accession>
<dbReference type="PANTHER" id="PTHR43849:SF2">
    <property type="entry name" value="BLL3936 PROTEIN"/>
    <property type="match status" value="1"/>
</dbReference>
<evidence type="ECO:0000259" key="4">
    <source>
        <dbReference type="Pfam" id="PF06808"/>
    </source>
</evidence>
<dbReference type="EMBL" id="WNXQ01000004">
    <property type="protein sequence ID" value="MWB78095.1"/>
    <property type="molecule type" value="Genomic_DNA"/>
</dbReference>
<feature type="transmembrane region" description="Helical" evidence="3">
    <location>
        <begin position="305"/>
        <end position="333"/>
    </location>
</feature>
<organism evidence="5 6">
    <name type="scientific">Pseudooceanicola pacificus</name>
    <dbReference type="NCBI Taxonomy" id="2676438"/>
    <lineage>
        <taxon>Bacteria</taxon>
        <taxon>Pseudomonadati</taxon>
        <taxon>Pseudomonadota</taxon>
        <taxon>Alphaproteobacteria</taxon>
        <taxon>Rhodobacterales</taxon>
        <taxon>Paracoccaceae</taxon>
        <taxon>Pseudooceanicola</taxon>
    </lineage>
</organism>
<feature type="transmembrane region" description="Helical" evidence="3">
    <location>
        <begin position="566"/>
        <end position="587"/>
    </location>
</feature>
<dbReference type="InterPro" id="IPR010656">
    <property type="entry name" value="DctM"/>
</dbReference>
<dbReference type="NCBIfam" id="TIGR02123">
    <property type="entry name" value="TRAP_fused"/>
    <property type="match status" value="1"/>
</dbReference>
<feature type="transmembrane region" description="Helical" evidence="3">
    <location>
        <begin position="263"/>
        <end position="284"/>
    </location>
</feature>
<evidence type="ECO:0000256" key="3">
    <source>
        <dbReference type="SAM" id="Phobius"/>
    </source>
</evidence>
<feature type="transmembrane region" description="Helical" evidence="3">
    <location>
        <begin position="406"/>
        <end position="423"/>
    </location>
</feature>
<comment type="subcellular location">
    <subcellularLocation>
        <location evidence="1">Cell inner membrane</location>
        <topology evidence="1">Multi-pass membrane protein</topology>
    </subcellularLocation>
</comment>
<feature type="transmembrane region" description="Helical" evidence="3">
    <location>
        <begin position="171"/>
        <end position="193"/>
    </location>
</feature>
<feature type="transmembrane region" description="Helical" evidence="3">
    <location>
        <begin position="599"/>
        <end position="620"/>
    </location>
</feature>
<feature type="transmembrane region" description="Helical" evidence="3">
    <location>
        <begin position="239"/>
        <end position="257"/>
    </location>
</feature>
<proteinExistence type="predicted"/>
<gene>
    <name evidence="5" type="ORF">GLS40_08680</name>
</gene>
<feature type="transmembrane region" description="Helical" evidence="3">
    <location>
        <begin position="532"/>
        <end position="554"/>
    </location>
</feature>
<sequence>MTRPSRPAGSRPARPPSTPPSSDATGAMVSATEEQGGVHHDAARPARAAGIAAAVTAVVLCALALNFIYNLRLFVGYTIILNQFYYLCVFFSLPMVFVIWPLRGKRRAGWEVGLDTVLCLLTFGCMAFMVWNARRVSSEGWEYVAPEPAIWVSILLWVLVLEALRRVGGTVITIIAAVISIYPLVAGVMPGPISAASVSVRDTAIFYVMSTESVFGIPLAAFATLVIGYIIFGVALQQTGGGPFFINLAFALLGTVRGGPAKVAIFSSGLMGSISGSVITNVLTTGTMTIPTMKRTGFAPHYAGGIEACASTGAVLMPPVMGATAFLIAQFLGVGYADVVFAAIVPSFLYFLALFVQIDAYAARNGLKGLPRVELPRLGKVLAEGWYYLIAMGVLIYMIVSLQREATAPFIATAFVLLLNQIFPHNRWGLAEAMGFLRAVGRLFAELVAILCGIGLIVGALAVTGMSGTIANDLLHLAGGSTLMLLIMGAVACFVLGMGMTVTAAYIFLAIALVPALARAGLDPMAAHLFVLYWSMLSYITPPVALAAFSASAIAKANPIRTGFAAMRLGSVIYVVPFFFVLEPALILRGDTATILFRLAEATVGVTLIAGALDGHVLGVGHVERRHHAIGLLARVLVVVGGLLIAAPLVAILGIDRATGLMLGVVPTVAGLALIRVFRDRASPTPQTA</sequence>
<keyword evidence="1" id="KW-1003">Cell membrane</keyword>
<feature type="transmembrane region" description="Helical" evidence="3">
    <location>
        <begin position="503"/>
        <end position="520"/>
    </location>
</feature>
<comment type="caution">
    <text evidence="5">The sequence shown here is derived from an EMBL/GenBank/DDBJ whole genome shotgun (WGS) entry which is preliminary data.</text>
</comment>
<keyword evidence="6" id="KW-1185">Reference proteome</keyword>
<feature type="compositionally biased region" description="Low complexity" evidence="2">
    <location>
        <begin position="1"/>
        <end position="12"/>
    </location>
</feature>
<dbReference type="GO" id="GO:0005886">
    <property type="term" value="C:plasma membrane"/>
    <property type="evidence" value="ECO:0007669"/>
    <property type="project" value="UniProtKB-SubCell"/>
</dbReference>
<dbReference type="PANTHER" id="PTHR43849">
    <property type="entry name" value="BLL3936 PROTEIN"/>
    <property type="match status" value="1"/>
</dbReference>
<feature type="region of interest" description="Disordered" evidence="2">
    <location>
        <begin position="1"/>
        <end position="30"/>
    </location>
</feature>
<evidence type="ECO:0000313" key="5">
    <source>
        <dbReference type="EMBL" id="MWB78095.1"/>
    </source>
</evidence>
<evidence type="ECO:0000256" key="2">
    <source>
        <dbReference type="SAM" id="MobiDB-lite"/>
    </source>
</evidence>
<keyword evidence="3" id="KW-0472">Membrane</keyword>
<comment type="function">
    <text evidence="1">Part of the tripartite ATP-independent periplasmic (TRAP) transport system.</text>
</comment>
<feature type="transmembrane region" description="Helical" evidence="3">
    <location>
        <begin position="661"/>
        <end position="678"/>
    </location>
</feature>
<feature type="transmembrane region" description="Helical" evidence="3">
    <location>
        <begin position="112"/>
        <end position="131"/>
    </location>
</feature>
<evidence type="ECO:0000313" key="6">
    <source>
        <dbReference type="Proteomes" id="UP000443843"/>
    </source>
</evidence>
<feature type="transmembrane region" description="Helical" evidence="3">
    <location>
        <begin position="339"/>
        <end position="360"/>
    </location>
</feature>
<keyword evidence="1" id="KW-0997">Cell inner membrane</keyword>
<feature type="domain" description="TRAP C4-dicarboxylate transport system permease DctM subunit" evidence="4">
    <location>
        <begin position="155"/>
        <end position="588"/>
    </location>
</feature>
<evidence type="ECO:0000256" key="1">
    <source>
        <dbReference type="RuleBase" id="RU369079"/>
    </source>
</evidence>
<reference evidence="5 6" key="1">
    <citation type="submission" date="2019-11" db="EMBL/GenBank/DDBJ databases">
        <title>Pseudooceanicola pacifica sp. nov., isolated from deep-sea sediment of the Pacific Ocean.</title>
        <authorList>
            <person name="Lyu L."/>
        </authorList>
    </citation>
    <scope>NUCLEOTIDE SEQUENCE [LARGE SCALE GENOMIC DNA]</scope>
    <source>
        <strain evidence="5 6">216_PA32_1</strain>
    </source>
</reference>
<keyword evidence="1" id="KW-0813">Transport</keyword>
<feature type="transmembrane region" description="Helical" evidence="3">
    <location>
        <begin position="143"/>
        <end position="164"/>
    </location>
</feature>
<feature type="transmembrane region" description="Helical" evidence="3">
    <location>
        <begin position="381"/>
        <end position="400"/>
    </location>
</feature>
<keyword evidence="3" id="KW-0812">Transmembrane</keyword>
<feature type="transmembrane region" description="Helical" evidence="3">
    <location>
        <begin position="213"/>
        <end position="232"/>
    </location>
</feature>
<name>A0A844W4V0_9RHOB</name>
<dbReference type="Pfam" id="PF06808">
    <property type="entry name" value="DctM"/>
    <property type="match status" value="1"/>
</dbReference>